<dbReference type="EMBL" id="FXAK01000007">
    <property type="protein sequence ID" value="SMF72204.1"/>
    <property type="molecule type" value="Genomic_DNA"/>
</dbReference>
<proteinExistence type="predicted"/>
<name>A0A1X7GMY8_9PROT</name>
<evidence type="ECO:0000313" key="1">
    <source>
        <dbReference type="EMBL" id="SMF72204.1"/>
    </source>
</evidence>
<dbReference type="OrthoDB" id="7307233at2"/>
<evidence type="ECO:0000313" key="2">
    <source>
        <dbReference type="Proteomes" id="UP000192936"/>
    </source>
</evidence>
<dbReference type="AlphaFoldDB" id="A0A1X7GMY8"/>
<dbReference type="Proteomes" id="UP000192936">
    <property type="component" value="Unassembled WGS sequence"/>
</dbReference>
<accession>A0A1X7GMY8</accession>
<dbReference type="RefSeq" id="WP_085088927.1">
    <property type="nucleotide sequence ID" value="NZ_FXAK01000007.1"/>
</dbReference>
<dbReference type="STRING" id="286727.SAMN02982917_4102"/>
<reference evidence="1 2" key="1">
    <citation type="submission" date="2017-04" db="EMBL/GenBank/DDBJ databases">
        <authorList>
            <person name="Afonso C.L."/>
            <person name="Miller P.J."/>
            <person name="Scott M.A."/>
            <person name="Spackman E."/>
            <person name="Goraichik I."/>
            <person name="Dimitrov K.M."/>
            <person name="Suarez D.L."/>
            <person name="Swayne D.E."/>
        </authorList>
    </citation>
    <scope>NUCLEOTIDE SEQUENCE [LARGE SCALE GENOMIC DNA]</scope>
    <source>
        <strain evidence="1 2">A2P</strain>
    </source>
</reference>
<sequence length="84" mass="9501">MRTEWDGVLCLQLGPVDRHFVARITYQGGPFRADIEAIEIQTPQGWIRAPWLIELVEDCAPLFDMLRDHAAGRVADARVVARLS</sequence>
<protein>
    <submittedName>
        <fullName evidence="1">Uncharacterized protein</fullName>
    </submittedName>
</protein>
<gene>
    <name evidence="1" type="ORF">SAMN02982917_4102</name>
</gene>
<organism evidence="1 2">
    <name type="scientific">Azospirillum oryzae</name>
    <dbReference type="NCBI Taxonomy" id="286727"/>
    <lineage>
        <taxon>Bacteria</taxon>
        <taxon>Pseudomonadati</taxon>
        <taxon>Pseudomonadota</taxon>
        <taxon>Alphaproteobacteria</taxon>
        <taxon>Rhodospirillales</taxon>
        <taxon>Azospirillaceae</taxon>
        <taxon>Azospirillum</taxon>
    </lineage>
</organism>